<dbReference type="EMBL" id="UXUI01008329">
    <property type="protein sequence ID" value="VDD91215.1"/>
    <property type="molecule type" value="Genomic_DNA"/>
</dbReference>
<evidence type="ECO:0000313" key="6">
    <source>
        <dbReference type="Proteomes" id="UP000274131"/>
    </source>
</evidence>
<dbReference type="InterPro" id="IPR001478">
    <property type="entry name" value="PDZ"/>
</dbReference>
<gene>
    <name evidence="5" type="ORF">EVEC_LOCUS5966</name>
</gene>
<dbReference type="InterPro" id="IPR041489">
    <property type="entry name" value="PDZ_6"/>
</dbReference>
<dbReference type="WBParaSite" id="EVEC_0000635501-mRNA-1">
    <property type="protein sequence ID" value="EVEC_0000635501-mRNA-1"/>
    <property type="gene ID" value="EVEC_0000635501"/>
</dbReference>
<dbReference type="OrthoDB" id="10041077at2759"/>
<dbReference type="InterPro" id="IPR036034">
    <property type="entry name" value="PDZ_sf"/>
</dbReference>
<protein>
    <submittedName>
        <fullName evidence="7">PDZ domain-containing protein</fullName>
    </submittedName>
</protein>
<dbReference type="SMART" id="SM00228">
    <property type="entry name" value="PDZ"/>
    <property type="match status" value="1"/>
</dbReference>
<dbReference type="Gene3D" id="2.30.42.10">
    <property type="match status" value="1"/>
</dbReference>
<keyword evidence="2" id="KW-0963">Cytoplasm</keyword>
<evidence type="ECO:0000313" key="5">
    <source>
        <dbReference type="EMBL" id="VDD91215.1"/>
    </source>
</evidence>
<feature type="transmembrane region" description="Helical" evidence="3">
    <location>
        <begin position="12"/>
        <end position="45"/>
    </location>
</feature>
<evidence type="ECO:0000256" key="2">
    <source>
        <dbReference type="ARBA" id="ARBA00022490"/>
    </source>
</evidence>
<name>A0A0N4V7T1_ENTVE</name>
<dbReference type="GO" id="GO:0005737">
    <property type="term" value="C:cytoplasm"/>
    <property type="evidence" value="ECO:0007669"/>
    <property type="project" value="UniProtKB-SubCell"/>
</dbReference>
<reference evidence="5 6" key="2">
    <citation type="submission" date="2018-10" db="EMBL/GenBank/DDBJ databases">
        <authorList>
            <consortium name="Pathogen Informatics"/>
        </authorList>
    </citation>
    <scope>NUCLEOTIDE SEQUENCE [LARGE SCALE GENOMIC DNA]</scope>
</reference>
<evidence type="ECO:0000256" key="3">
    <source>
        <dbReference type="SAM" id="Phobius"/>
    </source>
</evidence>
<organism evidence="7">
    <name type="scientific">Enterobius vermicularis</name>
    <name type="common">Human pinworm</name>
    <dbReference type="NCBI Taxonomy" id="51028"/>
    <lineage>
        <taxon>Eukaryota</taxon>
        <taxon>Metazoa</taxon>
        <taxon>Ecdysozoa</taxon>
        <taxon>Nematoda</taxon>
        <taxon>Chromadorea</taxon>
        <taxon>Rhabditida</taxon>
        <taxon>Spirurina</taxon>
        <taxon>Oxyuridomorpha</taxon>
        <taxon>Oxyuroidea</taxon>
        <taxon>Oxyuridae</taxon>
        <taxon>Enterobius</taxon>
    </lineage>
</organism>
<feature type="domain" description="PDZ" evidence="4">
    <location>
        <begin position="61"/>
        <end position="117"/>
    </location>
</feature>
<dbReference type="STRING" id="51028.A0A0N4V7T1"/>
<comment type="subcellular location">
    <subcellularLocation>
        <location evidence="1">Cytoplasm</location>
    </subcellularLocation>
</comment>
<keyword evidence="6" id="KW-1185">Reference proteome</keyword>
<evidence type="ECO:0000259" key="4">
    <source>
        <dbReference type="PROSITE" id="PS50106"/>
    </source>
</evidence>
<keyword evidence="3" id="KW-0472">Membrane</keyword>
<evidence type="ECO:0000256" key="1">
    <source>
        <dbReference type="ARBA" id="ARBA00004496"/>
    </source>
</evidence>
<reference evidence="7" key="1">
    <citation type="submission" date="2017-02" db="UniProtKB">
        <authorList>
            <consortium name="WormBaseParasite"/>
        </authorList>
    </citation>
    <scope>IDENTIFICATION</scope>
</reference>
<accession>A0A0N4V7T1</accession>
<dbReference type="Pfam" id="PF17820">
    <property type="entry name" value="PDZ_6"/>
    <property type="match status" value="1"/>
</dbReference>
<dbReference type="Proteomes" id="UP000274131">
    <property type="component" value="Unassembled WGS sequence"/>
</dbReference>
<keyword evidence="3" id="KW-0812">Transmembrane</keyword>
<keyword evidence="3" id="KW-1133">Transmembrane helix</keyword>
<evidence type="ECO:0000313" key="7">
    <source>
        <dbReference type="WBParaSite" id="EVEC_0000635501-mRNA-1"/>
    </source>
</evidence>
<dbReference type="SUPFAM" id="SSF50156">
    <property type="entry name" value="PDZ domain-like"/>
    <property type="match status" value="1"/>
</dbReference>
<dbReference type="PROSITE" id="PS50106">
    <property type="entry name" value="PDZ"/>
    <property type="match status" value="1"/>
</dbReference>
<dbReference type="AlphaFoldDB" id="A0A0N4V7T1"/>
<sequence length="199" mass="23462">MLLTVQSFGFYKFIYLFILFFFLFFFEILLALITIAEIFSFLCFFKTYIVQRQDEAFKISYIDYVHLEGPAADAGLRPGDVIISINGLVVTDLSHNELVALIKSCEEMRMILVFENIRQRIELVARSIRLKKLLNDKLYQLNLLDIQEQAILRRECSKNCHPYYAYSAKINFSVQEGCPVLYKHTFFFQEHLPEKWPTI</sequence>
<dbReference type="PANTHER" id="PTHR15963:SF5">
    <property type="entry name" value="SHORT SPINDLE 6, ISOFORM A"/>
    <property type="match status" value="1"/>
</dbReference>
<dbReference type="PANTHER" id="PTHR15963">
    <property type="entry name" value="GENERAL RECEPTOR FOR PHOSPHOINOSITIDES 1-ASSOCIATED SCAFFOLD PROTEIN-RELATED"/>
    <property type="match status" value="1"/>
</dbReference>
<dbReference type="InterPro" id="IPR052122">
    <property type="entry name" value="Intracell_Traff_Signaling_Reg"/>
</dbReference>
<proteinExistence type="predicted"/>